<proteinExistence type="predicted"/>
<evidence type="ECO:0000259" key="1">
    <source>
        <dbReference type="PROSITE" id="PS50914"/>
    </source>
</evidence>
<organism evidence="2 3">
    <name type="scientific">Burkholderia stagnalis</name>
    <dbReference type="NCBI Taxonomy" id="1503054"/>
    <lineage>
        <taxon>Bacteria</taxon>
        <taxon>Pseudomonadati</taxon>
        <taxon>Pseudomonadota</taxon>
        <taxon>Betaproteobacteria</taxon>
        <taxon>Burkholderiales</taxon>
        <taxon>Burkholderiaceae</taxon>
        <taxon>Burkholderia</taxon>
        <taxon>Burkholderia cepacia complex</taxon>
    </lineage>
</organism>
<gene>
    <name evidence="2" type="ORF">F7R25_16390</name>
</gene>
<evidence type="ECO:0000313" key="2">
    <source>
        <dbReference type="EMBL" id="KAB0637334.1"/>
    </source>
</evidence>
<feature type="domain" description="BON" evidence="1">
    <location>
        <begin position="82"/>
        <end position="149"/>
    </location>
</feature>
<name>A0A6L3MX86_9BURK</name>
<dbReference type="AlphaFoldDB" id="A0A6L3MX86"/>
<dbReference type="RefSeq" id="WP_059880476.1">
    <property type="nucleotide sequence ID" value="NZ_CADESW010000013.1"/>
</dbReference>
<dbReference type="EMBL" id="VZOK01000021">
    <property type="protein sequence ID" value="KAB0637334.1"/>
    <property type="molecule type" value="Genomic_DNA"/>
</dbReference>
<accession>A0A6L3MX86</accession>
<protein>
    <submittedName>
        <fullName evidence="2">BON domain-containing protein</fullName>
    </submittedName>
</protein>
<comment type="caution">
    <text evidence="2">The sequence shown here is derived from an EMBL/GenBank/DDBJ whole genome shotgun (WGS) entry which is preliminary data.</text>
</comment>
<dbReference type="Proteomes" id="UP000473470">
    <property type="component" value="Unassembled WGS sequence"/>
</dbReference>
<dbReference type="Pfam" id="PF04972">
    <property type="entry name" value="BON"/>
    <property type="match status" value="1"/>
</dbReference>
<sequence>MNPQTPMKPLLTLALGVACGAAAMYLLDPAAGRRRRAYVRDKTVAAKRDAVAYANARTRYAAGQARGVVAGLRAYLKDDETDDVRLAERVRAALGRLVRRPRVVEVSVDGGHVRLTGQVPDAERDAAVKGVADVRGVRTVVDDCLSTTGRTESAMRDGGDAASAP</sequence>
<evidence type="ECO:0000313" key="3">
    <source>
        <dbReference type="Proteomes" id="UP000473470"/>
    </source>
</evidence>
<dbReference type="InterPro" id="IPR007055">
    <property type="entry name" value="BON_dom"/>
</dbReference>
<dbReference type="Gene3D" id="3.30.1340.30">
    <property type="match status" value="1"/>
</dbReference>
<reference evidence="2 3" key="1">
    <citation type="submission" date="2019-09" db="EMBL/GenBank/DDBJ databases">
        <title>Draft genome sequences of 48 bacterial type strains from the CCUG.</title>
        <authorList>
            <person name="Tunovic T."/>
            <person name="Pineiro-Iglesias B."/>
            <person name="Unosson C."/>
            <person name="Inganas E."/>
            <person name="Ohlen M."/>
            <person name="Cardew S."/>
            <person name="Jensie-Markopoulos S."/>
            <person name="Salva-Serra F."/>
            <person name="Jaen-Luchoro D."/>
            <person name="Karlsson R."/>
            <person name="Svensson-Stadler L."/>
            <person name="Chun J."/>
            <person name="Moore E."/>
        </authorList>
    </citation>
    <scope>NUCLEOTIDE SEQUENCE [LARGE SCALE GENOMIC DNA]</scope>
    <source>
        <strain evidence="2 3">CCUG 65686</strain>
    </source>
</reference>
<dbReference type="PROSITE" id="PS50914">
    <property type="entry name" value="BON"/>
    <property type="match status" value="1"/>
</dbReference>